<dbReference type="PANTHER" id="PTHR44329">
    <property type="entry name" value="SERINE/THREONINE-PROTEIN KINASE TNNI3K-RELATED"/>
    <property type="match status" value="1"/>
</dbReference>
<comment type="caution">
    <text evidence="2">The sequence shown here is derived from an EMBL/GenBank/DDBJ whole genome shotgun (WGS) entry which is preliminary data.</text>
</comment>
<sequence length="143" mass="16643">MIYLHKNYIIHRDLKPGNILLDDDFNPHITDFGLSKVHVTGRSQNQTQALGTSIYMAPEVIEGTGYNWKADVYSYGILMYEVITDTIPYPLFQNHKMSIFQFNNKVVKENYRPEFKGPIKEALQKLIEECWSPDVNKRPTFEA</sequence>
<feature type="domain" description="Protein kinase" evidence="1">
    <location>
        <begin position="1"/>
        <end position="143"/>
    </location>
</feature>
<evidence type="ECO:0000313" key="2">
    <source>
        <dbReference type="EMBL" id="KAK8842156.1"/>
    </source>
</evidence>
<dbReference type="InterPro" id="IPR008271">
    <property type="entry name" value="Ser/Thr_kinase_AS"/>
</dbReference>
<proteinExistence type="predicted"/>
<dbReference type="Pfam" id="PF00069">
    <property type="entry name" value="Pkinase"/>
    <property type="match status" value="1"/>
</dbReference>
<reference evidence="2 3" key="1">
    <citation type="submission" date="2024-04" db="EMBL/GenBank/DDBJ databases">
        <title>Tritrichomonas musculus Genome.</title>
        <authorList>
            <person name="Alves-Ferreira E."/>
            <person name="Grigg M."/>
            <person name="Lorenzi H."/>
            <person name="Galac M."/>
        </authorList>
    </citation>
    <scope>NUCLEOTIDE SEQUENCE [LARGE SCALE GENOMIC DNA]</scope>
    <source>
        <strain evidence="2 3">EAF2021</strain>
    </source>
</reference>
<evidence type="ECO:0000259" key="1">
    <source>
        <dbReference type="PROSITE" id="PS50011"/>
    </source>
</evidence>
<gene>
    <name evidence="2" type="ORF">M9Y10_026384</name>
</gene>
<name>A0ABR2H7L1_9EUKA</name>
<dbReference type="InterPro" id="IPR000719">
    <property type="entry name" value="Prot_kinase_dom"/>
</dbReference>
<dbReference type="PANTHER" id="PTHR44329:SF214">
    <property type="entry name" value="PROTEIN KINASE DOMAIN-CONTAINING PROTEIN"/>
    <property type="match status" value="1"/>
</dbReference>
<keyword evidence="3" id="KW-1185">Reference proteome</keyword>
<dbReference type="PROSITE" id="PS50011">
    <property type="entry name" value="PROTEIN_KINASE_DOM"/>
    <property type="match status" value="1"/>
</dbReference>
<organism evidence="2 3">
    <name type="scientific">Tritrichomonas musculus</name>
    <dbReference type="NCBI Taxonomy" id="1915356"/>
    <lineage>
        <taxon>Eukaryota</taxon>
        <taxon>Metamonada</taxon>
        <taxon>Parabasalia</taxon>
        <taxon>Tritrichomonadida</taxon>
        <taxon>Tritrichomonadidae</taxon>
        <taxon>Tritrichomonas</taxon>
    </lineage>
</organism>
<dbReference type="InterPro" id="IPR051681">
    <property type="entry name" value="Ser/Thr_Kinases-Pseudokinases"/>
</dbReference>
<evidence type="ECO:0000313" key="3">
    <source>
        <dbReference type="Proteomes" id="UP001470230"/>
    </source>
</evidence>
<dbReference type="SUPFAM" id="SSF56112">
    <property type="entry name" value="Protein kinase-like (PK-like)"/>
    <property type="match status" value="1"/>
</dbReference>
<dbReference type="Gene3D" id="1.10.510.10">
    <property type="entry name" value="Transferase(Phosphotransferase) domain 1"/>
    <property type="match status" value="1"/>
</dbReference>
<dbReference type="Proteomes" id="UP001470230">
    <property type="component" value="Unassembled WGS sequence"/>
</dbReference>
<accession>A0ABR2H7L1</accession>
<dbReference type="InterPro" id="IPR011009">
    <property type="entry name" value="Kinase-like_dom_sf"/>
</dbReference>
<dbReference type="PROSITE" id="PS00108">
    <property type="entry name" value="PROTEIN_KINASE_ST"/>
    <property type="match status" value="1"/>
</dbReference>
<protein>
    <recommendedName>
        <fullName evidence="1">Protein kinase domain-containing protein</fullName>
    </recommendedName>
</protein>
<dbReference type="EMBL" id="JAPFFF010000039">
    <property type="protein sequence ID" value="KAK8842156.1"/>
    <property type="molecule type" value="Genomic_DNA"/>
</dbReference>
<dbReference type="SMART" id="SM00220">
    <property type="entry name" value="S_TKc"/>
    <property type="match status" value="1"/>
</dbReference>